<dbReference type="RefSeq" id="WP_344224111.1">
    <property type="nucleotide sequence ID" value="NZ_BAAAQA010000014.1"/>
</dbReference>
<feature type="transmembrane region" description="Helical" evidence="6">
    <location>
        <begin position="75"/>
        <end position="95"/>
    </location>
</feature>
<evidence type="ECO:0000256" key="4">
    <source>
        <dbReference type="ARBA" id="ARBA00023136"/>
    </source>
</evidence>
<dbReference type="InterPro" id="IPR010445">
    <property type="entry name" value="LapA_dom"/>
</dbReference>
<sequence>MTQHPQDPVQPRRDPSEPGETFDSRAQQADGHSTERDRAASSSVETARGGGRDHSAAPATDPTLDEPTKRGVSGIVWAALILGVIILILLLIFIIQNNVSTRFEYMAWQFSLPLGVAMLLSAVAGALVMALVGSVRMFKLSHRVRKLENERARIKETLNR</sequence>
<organism evidence="8 9">
    <name type="scientific">Kocuria atrinae</name>
    <dbReference type="NCBI Taxonomy" id="592377"/>
    <lineage>
        <taxon>Bacteria</taxon>
        <taxon>Bacillati</taxon>
        <taxon>Actinomycetota</taxon>
        <taxon>Actinomycetes</taxon>
        <taxon>Micrococcales</taxon>
        <taxon>Micrococcaceae</taxon>
        <taxon>Kocuria</taxon>
    </lineage>
</organism>
<reference evidence="8 9" key="1">
    <citation type="journal article" date="2019" name="Int. J. Syst. Evol. Microbiol.">
        <title>The Global Catalogue of Microorganisms (GCM) 10K type strain sequencing project: providing services to taxonomists for standard genome sequencing and annotation.</title>
        <authorList>
            <consortium name="The Broad Institute Genomics Platform"/>
            <consortium name="The Broad Institute Genome Sequencing Center for Infectious Disease"/>
            <person name="Wu L."/>
            <person name="Ma J."/>
        </authorList>
    </citation>
    <scope>NUCLEOTIDE SEQUENCE [LARGE SCALE GENOMIC DNA]</scope>
    <source>
        <strain evidence="8 9">JCM 15914</strain>
    </source>
</reference>
<evidence type="ECO:0000256" key="3">
    <source>
        <dbReference type="ARBA" id="ARBA00022989"/>
    </source>
</evidence>
<evidence type="ECO:0000256" key="6">
    <source>
        <dbReference type="SAM" id="Phobius"/>
    </source>
</evidence>
<dbReference type="Proteomes" id="UP001500166">
    <property type="component" value="Unassembled WGS sequence"/>
</dbReference>
<evidence type="ECO:0000256" key="2">
    <source>
        <dbReference type="ARBA" id="ARBA00022692"/>
    </source>
</evidence>
<proteinExistence type="predicted"/>
<gene>
    <name evidence="8" type="ORF">GCM10009824_12160</name>
</gene>
<keyword evidence="9" id="KW-1185">Reference proteome</keyword>
<keyword evidence="2 6" id="KW-0812">Transmembrane</keyword>
<protein>
    <submittedName>
        <fullName evidence="8">Lipopolysaccharide assembly protein LapA domain-containing protein</fullName>
    </submittedName>
</protein>
<name>A0ABN2XNY5_9MICC</name>
<evidence type="ECO:0000256" key="1">
    <source>
        <dbReference type="ARBA" id="ARBA00022475"/>
    </source>
</evidence>
<feature type="region of interest" description="Disordered" evidence="5">
    <location>
        <begin position="1"/>
        <end position="67"/>
    </location>
</feature>
<dbReference type="EMBL" id="BAAAQA010000014">
    <property type="protein sequence ID" value="GAA2114713.1"/>
    <property type="molecule type" value="Genomic_DNA"/>
</dbReference>
<keyword evidence="4 6" id="KW-0472">Membrane</keyword>
<feature type="transmembrane region" description="Helical" evidence="6">
    <location>
        <begin position="115"/>
        <end position="138"/>
    </location>
</feature>
<accession>A0ABN2XNY5</accession>
<comment type="caution">
    <text evidence="8">The sequence shown here is derived from an EMBL/GenBank/DDBJ whole genome shotgun (WGS) entry which is preliminary data.</text>
</comment>
<keyword evidence="3 6" id="KW-1133">Transmembrane helix</keyword>
<keyword evidence="1" id="KW-1003">Cell membrane</keyword>
<feature type="domain" description="Lipopolysaccharide assembly protein A" evidence="7">
    <location>
        <begin position="96"/>
        <end position="158"/>
    </location>
</feature>
<evidence type="ECO:0000256" key="5">
    <source>
        <dbReference type="SAM" id="MobiDB-lite"/>
    </source>
</evidence>
<evidence type="ECO:0000313" key="8">
    <source>
        <dbReference type="EMBL" id="GAA2114713.1"/>
    </source>
</evidence>
<evidence type="ECO:0000313" key="9">
    <source>
        <dbReference type="Proteomes" id="UP001500166"/>
    </source>
</evidence>
<evidence type="ECO:0000259" key="7">
    <source>
        <dbReference type="Pfam" id="PF06305"/>
    </source>
</evidence>
<dbReference type="Pfam" id="PF06305">
    <property type="entry name" value="LapA_dom"/>
    <property type="match status" value="1"/>
</dbReference>